<dbReference type="CDD" id="cd07516">
    <property type="entry name" value="HAD_Pase"/>
    <property type="match status" value="1"/>
</dbReference>
<dbReference type="Gene3D" id="3.40.50.1000">
    <property type="entry name" value="HAD superfamily/HAD-like"/>
    <property type="match status" value="1"/>
</dbReference>
<dbReference type="RefSeq" id="WP_395438811.1">
    <property type="nucleotide sequence ID" value="NZ_JBAWKC010000004.1"/>
</dbReference>
<dbReference type="Proteomes" id="UP001610104">
    <property type="component" value="Unassembled WGS sequence"/>
</dbReference>
<reference evidence="1 2" key="1">
    <citation type="submission" date="2024-02" db="EMBL/GenBank/DDBJ databases">
        <title>A Gaetbulibacter species isolated from tidal flats and genomic insights of their niches.</title>
        <authorList>
            <person name="Ye Y."/>
        </authorList>
    </citation>
    <scope>NUCLEOTIDE SEQUENCE [LARGE SCALE GENOMIC DNA]</scope>
    <source>
        <strain evidence="1 2">KEM-8</strain>
    </source>
</reference>
<dbReference type="PANTHER" id="PTHR10000:SF8">
    <property type="entry name" value="HAD SUPERFAMILY HYDROLASE-LIKE, TYPE 3"/>
    <property type="match status" value="1"/>
</dbReference>
<dbReference type="EC" id="3.1.3.-" evidence="1"/>
<dbReference type="NCBIfam" id="TIGR01484">
    <property type="entry name" value="HAD-SF-IIB"/>
    <property type="match status" value="1"/>
</dbReference>
<dbReference type="GO" id="GO:0016787">
    <property type="term" value="F:hydrolase activity"/>
    <property type="evidence" value="ECO:0007669"/>
    <property type="project" value="UniProtKB-KW"/>
</dbReference>
<dbReference type="InterPro" id="IPR023214">
    <property type="entry name" value="HAD_sf"/>
</dbReference>
<evidence type="ECO:0000313" key="2">
    <source>
        <dbReference type="Proteomes" id="UP001610104"/>
    </source>
</evidence>
<dbReference type="SFLD" id="SFLDG01140">
    <property type="entry name" value="C2.B:_Phosphomannomutase_and_P"/>
    <property type="match status" value="1"/>
</dbReference>
<protein>
    <submittedName>
        <fullName evidence="1">Cof-type HAD-IIB family hydrolase</fullName>
        <ecNumber evidence="1">3.1.3.-</ecNumber>
    </submittedName>
</protein>
<dbReference type="InterPro" id="IPR036412">
    <property type="entry name" value="HAD-like_sf"/>
</dbReference>
<dbReference type="Gene3D" id="3.30.1240.10">
    <property type="match status" value="1"/>
</dbReference>
<dbReference type="SUPFAM" id="SSF56784">
    <property type="entry name" value="HAD-like"/>
    <property type="match status" value="1"/>
</dbReference>
<dbReference type="NCBIfam" id="TIGR00099">
    <property type="entry name" value="Cof-subfamily"/>
    <property type="match status" value="1"/>
</dbReference>
<comment type="caution">
    <text evidence="1">The sequence shown here is derived from an EMBL/GenBank/DDBJ whole genome shotgun (WGS) entry which is preliminary data.</text>
</comment>
<name>A0ABW7MRW9_9FLAO</name>
<proteinExistence type="predicted"/>
<evidence type="ECO:0000313" key="1">
    <source>
        <dbReference type="EMBL" id="MFH6769584.1"/>
    </source>
</evidence>
<gene>
    <name evidence="1" type="ORF">V8G56_12605</name>
</gene>
<keyword evidence="2" id="KW-1185">Reference proteome</keyword>
<dbReference type="PROSITE" id="PS01228">
    <property type="entry name" value="COF_1"/>
    <property type="match status" value="1"/>
</dbReference>
<keyword evidence="1" id="KW-0378">Hydrolase</keyword>
<dbReference type="Pfam" id="PF08282">
    <property type="entry name" value="Hydrolase_3"/>
    <property type="match status" value="1"/>
</dbReference>
<dbReference type="InterPro" id="IPR000150">
    <property type="entry name" value="Cof"/>
</dbReference>
<dbReference type="InterPro" id="IPR006379">
    <property type="entry name" value="HAD-SF_hydro_IIB"/>
</dbReference>
<dbReference type="EMBL" id="JBAWKC010000004">
    <property type="protein sequence ID" value="MFH6769584.1"/>
    <property type="molecule type" value="Genomic_DNA"/>
</dbReference>
<dbReference type="PANTHER" id="PTHR10000">
    <property type="entry name" value="PHOSPHOSERINE PHOSPHATASE"/>
    <property type="match status" value="1"/>
</dbReference>
<accession>A0ABW7MRW9</accession>
<sequence length="271" mass="30732">MNYKLICSDIDGTLLNKDRELSKFTISEVQRISPIPFILISSRMPRAMRHLQDELGNSTTPIIAYNGGLILNKNEIIQSTEINILVIESIINKCKNTSIHVSLFHADEWFAPSMDFWANREIYNTKVKPDLKPNLEVLKSWKQEGKGAHKIMCMGDENEIDYLYHTLEKEHAHDIILYRSKSTYIEISHRSISKKTAIETLINNSYPNIAMHEVVAFGDNYNDVEMLKSVGLGIAVANANEAVLKIAKRVTETNINDGVAMALSKIFKLSH</sequence>
<dbReference type="SFLD" id="SFLDS00003">
    <property type="entry name" value="Haloacid_Dehalogenase"/>
    <property type="match status" value="1"/>
</dbReference>
<organism evidence="1 2">
    <name type="scientific">Gaetbulibacter aquiaggeris</name>
    <dbReference type="NCBI Taxonomy" id="1735373"/>
    <lineage>
        <taxon>Bacteria</taxon>
        <taxon>Pseudomonadati</taxon>
        <taxon>Bacteroidota</taxon>
        <taxon>Flavobacteriia</taxon>
        <taxon>Flavobacteriales</taxon>
        <taxon>Flavobacteriaceae</taxon>
        <taxon>Gaetbulibacter</taxon>
    </lineage>
</organism>